<protein>
    <submittedName>
        <fullName evidence="1">Uncharacterized protein</fullName>
    </submittedName>
</protein>
<dbReference type="Proteomes" id="UP000886998">
    <property type="component" value="Unassembled WGS sequence"/>
</dbReference>
<sequence length="150" mass="16546">MKTPEGFYGRIYTYGFYDSCFYDGNGGTTSVLRISRGNGFPRCGTQQVNLPFGIEHLQRTCAYIQHRSTVSNARGARSYHSCGRFAAFRLSPEDTAKAAGISGPPPGLTNLYIGHQYPGHKIDDPSEPIYTDPSLFERSRSNRNVANVGN</sequence>
<proteinExistence type="predicted"/>
<keyword evidence="2" id="KW-1185">Reference proteome</keyword>
<gene>
    <name evidence="1" type="primary">X975_13204</name>
    <name evidence="1" type="ORF">TNIN_338001</name>
</gene>
<organism evidence="1 2">
    <name type="scientific">Trichonephila inaurata madagascariensis</name>
    <dbReference type="NCBI Taxonomy" id="2747483"/>
    <lineage>
        <taxon>Eukaryota</taxon>
        <taxon>Metazoa</taxon>
        <taxon>Ecdysozoa</taxon>
        <taxon>Arthropoda</taxon>
        <taxon>Chelicerata</taxon>
        <taxon>Arachnida</taxon>
        <taxon>Araneae</taxon>
        <taxon>Araneomorphae</taxon>
        <taxon>Entelegynae</taxon>
        <taxon>Araneoidea</taxon>
        <taxon>Nephilidae</taxon>
        <taxon>Trichonephila</taxon>
        <taxon>Trichonephila inaurata</taxon>
    </lineage>
</organism>
<dbReference type="OrthoDB" id="6423981at2759"/>
<comment type="caution">
    <text evidence="1">The sequence shown here is derived from an EMBL/GenBank/DDBJ whole genome shotgun (WGS) entry which is preliminary data.</text>
</comment>
<reference evidence="1" key="1">
    <citation type="submission" date="2020-08" db="EMBL/GenBank/DDBJ databases">
        <title>Multicomponent nature underlies the extraordinary mechanical properties of spider dragline silk.</title>
        <authorList>
            <person name="Kono N."/>
            <person name="Nakamura H."/>
            <person name="Mori M."/>
            <person name="Yoshida Y."/>
            <person name="Ohtoshi R."/>
            <person name="Malay A.D."/>
            <person name="Moran D.A.P."/>
            <person name="Tomita M."/>
            <person name="Numata K."/>
            <person name="Arakawa K."/>
        </authorList>
    </citation>
    <scope>NUCLEOTIDE SEQUENCE</scope>
</reference>
<dbReference type="AlphaFoldDB" id="A0A8X6JQK4"/>
<accession>A0A8X6JQK4</accession>
<name>A0A8X6JQK4_9ARAC</name>
<evidence type="ECO:0000313" key="1">
    <source>
        <dbReference type="EMBL" id="GFS29821.1"/>
    </source>
</evidence>
<evidence type="ECO:0000313" key="2">
    <source>
        <dbReference type="Proteomes" id="UP000886998"/>
    </source>
</evidence>
<dbReference type="EMBL" id="BMAV01024064">
    <property type="protein sequence ID" value="GFS29821.1"/>
    <property type="molecule type" value="Genomic_DNA"/>
</dbReference>